<dbReference type="AlphaFoldDB" id="R4MMH1"/>
<evidence type="ECO:0000313" key="2">
    <source>
        <dbReference type="EMBL" id="AGL28692.1"/>
    </source>
</evidence>
<reference evidence="2 3" key="1">
    <citation type="journal article" date="2013" name="Genome Announc.">
        <title>Whole-Genome Sequences of Four Clinical Isolates of Mycobacterium tuberculosis from Tamil Nadu, South India.</title>
        <authorList>
            <person name="Narayanan S."/>
            <person name="Deshpande U."/>
        </authorList>
    </citation>
    <scope>NUCLEOTIDE SEQUENCE [LARGE SCALE GENOMIC DNA]</scope>
    <source>
        <strain evidence="2 3">CAS/NITR204</strain>
    </source>
</reference>
<sequence>MAKRQRRSPDDQGRPGETFGLHRGVLVGGLPGLDEAAQRVGHLIGGNSMEAWPITRHHQHRIERTGEASPRSGVGFRRQSVARKLQATVQ</sequence>
<proteinExistence type="predicted"/>
<dbReference type="HOGENOM" id="CLU_2437715_0_0_11"/>
<accession>R4MMH1</accession>
<dbReference type="KEGG" id="mtuc:J113_22645"/>
<gene>
    <name evidence="2" type="ORF">J113_22645</name>
</gene>
<feature type="region of interest" description="Disordered" evidence="1">
    <location>
        <begin position="61"/>
        <end position="90"/>
    </location>
</feature>
<evidence type="ECO:0000256" key="1">
    <source>
        <dbReference type="SAM" id="MobiDB-lite"/>
    </source>
</evidence>
<evidence type="ECO:0000313" key="3">
    <source>
        <dbReference type="Proteomes" id="UP000013548"/>
    </source>
</evidence>
<dbReference type="Proteomes" id="UP000013548">
    <property type="component" value="Chromosome"/>
</dbReference>
<dbReference type="BioCyc" id="MTUB1310114:G13A2-3275-MONOMER"/>
<protein>
    <submittedName>
        <fullName evidence="2">Uncharacterized protein</fullName>
    </submittedName>
</protein>
<feature type="region of interest" description="Disordered" evidence="1">
    <location>
        <begin position="1"/>
        <end position="21"/>
    </location>
</feature>
<organism evidence="2 3">
    <name type="scientific">Mycobacterium tuberculosis CAS/NITR204</name>
    <dbReference type="NCBI Taxonomy" id="1310114"/>
    <lineage>
        <taxon>Bacteria</taxon>
        <taxon>Bacillati</taxon>
        <taxon>Actinomycetota</taxon>
        <taxon>Actinomycetes</taxon>
        <taxon>Mycobacteriales</taxon>
        <taxon>Mycobacteriaceae</taxon>
        <taxon>Mycobacterium</taxon>
        <taxon>Mycobacterium tuberculosis complex</taxon>
    </lineage>
</organism>
<name>R4MMH1_MYCTX</name>
<dbReference type="EMBL" id="CP005386">
    <property type="protein sequence ID" value="AGL28692.1"/>
    <property type="molecule type" value="Genomic_DNA"/>
</dbReference>